<sequence length="113" mass="11494">MRGCLEFAAGHSAVPSVAQLGAGGVGAFAKDDPDDVRADRSPVAAKLLGILLLGCNVVLSFVPMCQALQGHASSCHVDCRLIEHAADCTFGGVIEQVLEGNKAGLLCGSCASR</sequence>
<accession>A0AA36JJV7</accession>
<reference evidence="1" key="1">
    <citation type="submission" date="2023-08" db="EMBL/GenBank/DDBJ databases">
        <authorList>
            <person name="Chen Y."/>
            <person name="Shah S."/>
            <person name="Dougan E. K."/>
            <person name="Thang M."/>
            <person name="Chan C."/>
        </authorList>
    </citation>
    <scope>NUCLEOTIDE SEQUENCE</scope>
</reference>
<proteinExistence type="predicted"/>
<organism evidence="1 2">
    <name type="scientific">Effrenium voratum</name>
    <dbReference type="NCBI Taxonomy" id="2562239"/>
    <lineage>
        <taxon>Eukaryota</taxon>
        <taxon>Sar</taxon>
        <taxon>Alveolata</taxon>
        <taxon>Dinophyceae</taxon>
        <taxon>Suessiales</taxon>
        <taxon>Symbiodiniaceae</taxon>
        <taxon>Effrenium</taxon>
    </lineage>
</organism>
<evidence type="ECO:0000313" key="1">
    <source>
        <dbReference type="EMBL" id="CAJ1407583.1"/>
    </source>
</evidence>
<dbReference type="AlphaFoldDB" id="A0AA36JJV7"/>
<keyword evidence="2" id="KW-1185">Reference proteome</keyword>
<evidence type="ECO:0000313" key="2">
    <source>
        <dbReference type="Proteomes" id="UP001178507"/>
    </source>
</evidence>
<comment type="caution">
    <text evidence="1">The sequence shown here is derived from an EMBL/GenBank/DDBJ whole genome shotgun (WGS) entry which is preliminary data.</text>
</comment>
<protein>
    <submittedName>
        <fullName evidence="1">Uncharacterized protein</fullName>
    </submittedName>
</protein>
<dbReference type="Proteomes" id="UP001178507">
    <property type="component" value="Unassembled WGS sequence"/>
</dbReference>
<gene>
    <name evidence="1" type="ORF">EVOR1521_LOCUS29232</name>
</gene>
<dbReference type="EMBL" id="CAUJNA010003679">
    <property type="protein sequence ID" value="CAJ1407583.1"/>
    <property type="molecule type" value="Genomic_DNA"/>
</dbReference>
<name>A0AA36JJV7_9DINO</name>